<protein>
    <recommendedName>
        <fullName evidence="5">Phytanoyl-CoA dioxygenase</fullName>
    </recommendedName>
</protein>
<reference evidence="3 4" key="1">
    <citation type="journal article" date="2010" name="J. Bacteriol.">
        <title>Genome sequence of the oligotrophic marine Gammaproteobacterium HTCC2143, isolated from the Oregon Coast.</title>
        <authorList>
            <person name="Oh H.M."/>
            <person name="Kang I."/>
            <person name="Ferriera S."/>
            <person name="Giovannoni S.J."/>
            <person name="Cho J.C."/>
        </authorList>
    </citation>
    <scope>NUCLEOTIDE SEQUENCE [LARGE SCALE GENOMIC DNA]</scope>
    <source>
        <strain evidence="3 4">HTCC2143</strain>
    </source>
</reference>
<dbReference type="Proteomes" id="UP000004931">
    <property type="component" value="Unassembled WGS sequence"/>
</dbReference>
<dbReference type="OrthoDB" id="9796766at2"/>
<dbReference type="EMBL" id="AAVT01000015">
    <property type="protein sequence ID" value="EAW29758.1"/>
    <property type="molecule type" value="Genomic_DNA"/>
</dbReference>
<evidence type="ECO:0000313" key="3">
    <source>
        <dbReference type="EMBL" id="EAW29758.1"/>
    </source>
</evidence>
<gene>
    <name evidence="3" type="ORF">GP2143_06913</name>
</gene>
<organism evidence="3 4">
    <name type="scientific">marine gamma proteobacterium HTCC2143</name>
    <dbReference type="NCBI Taxonomy" id="247633"/>
    <lineage>
        <taxon>Bacteria</taxon>
        <taxon>Pseudomonadati</taxon>
        <taxon>Pseudomonadota</taxon>
        <taxon>Gammaproteobacteria</taxon>
        <taxon>Cellvibrionales</taxon>
        <taxon>Spongiibacteraceae</taxon>
        <taxon>BD1-7 clade</taxon>
    </lineage>
</organism>
<proteinExistence type="predicted"/>
<evidence type="ECO:0000256" key="1">
    <source>
        <dbReference type="ARBA" id="ARBA00022723"/>
    </source>
</evidence>
<dbReference type="STRING" id="247633.GP2143_06913"/>
<keyword evidence="1" id="KW-0479">Metal-binding</keyword>
<name>A0YH89_9GAMM</name>
<accession>A0YH89</accession>
<dbReference type="PANTHER" id="PTHR20883">
    <property type="entry name" value="PHYTANOYL-COA DIOXYGENASE DOMAIN CONTAINING 1"/>
    <property type="match status" value="1"/>
</dbReference>
<dbReference type="PANTHER" id="PTHR20883:SF15">
    <property type="entry name" value="PHYTANOYL-COA DIOXYGENASE DOMAIN-CONTAINING PROTEIN 1"/>
    <property type="match status" value="1"/>
</dbReference>
<evidence type="ECO:0008006" key="5">
    <source>
        <dbReference type="Google" id="ProtNLM"/>
    </source>
</evidence>
<evidence type="ECO:0000256" key="2">
    <source>
        <dbReference type="ARBA" id="ARBA00023004"/>
    </source>
</evidence>
<dbReference type="InterPro" id="IPR008775">
    <property type="entry name" value="Phytyl_CoA_dOase-like"/>
</dbReference>
<keyword evidence="4" id="KW-1185">Reference proteome</keyword>
<dbReference type="AlphaFoldDB" id="A0YH89"/>
<comment type="caution">
    <text evidence="3">The sequence shown here is derived from an EMBL/GenBank/DDBJ whole genome shotgun (WGS) entry which is preliminary data.</text>
</comment>
<dbReference type="GO" id="GO:0016706">
    <property type="term" value="F:2-oxoglutarate-dependent dioxygenase activity"/>
    <property type="evidence" value="ECO:0007669"/>
    <property type="project" value="UniProtKB-ARBA"/>
</dbReference>
<dbReference type="SUPFAM" id="SSF51197">
    <property type="entry name" value="Clavaminate synthase-like"/>
    <property type="match status" value="1"/>
</dbReference>
<dbReference type="Pfam" id="PF05721">
    <property type="entry name" value="PhyH"/>
    <property type="match status" value="1"/>
</dbReference>
<dbReference type="eggNOG" id="COG5285">
    <property type="taxonomic scope" value="Bacteria"/>
</dbReference>
<dbReference type="GO" id="GO:0005506">
    <property type="term" value="F:iron ion binding"/>
    <property type="evidence" value="ECO:0007669"/>
    <property type="project" value="UniProtKB-ARBA"/>
</dbReference>
<sequence>MIFEPTAGLDKKSTALTAARRAADPQLSARLDEIAERGFCIIKDAFSSEQVQLTKTQLAPWLQGKLMGRNNFEGESSERVYALLAKAPVIADMVTHPDVLAIVDALLSPHYLLSAALAINVHPGETSQPFHVDDNEGAMVLPKPRVALGVSAIWALDDFTTTNGATEVVPGSHLWADDREPQQHEIEQVIMPAGSALVFAGSLIHRGGANVSASSRLAVTPQYCMPWLRQIENMVLAVPPSMAQQYSDRVRELLGYSIVEPGFMGYVDGRHPRVLIPND</sequence>
<evidence type="ECO:0000313" key="4">
    <source>
        <dbReference type="Proteomes" id="UP000004931"/>
    </source>
</evidence>
<dbReference type="Gene3D" id="2.60.120.620">
    <property type="entry name" value="q2cbj1_9rhob like domain"/>
    <property type="match status" value="1"/>
</dbReference>
<keyword evidence="2" id="KW-0408">Iron</keyword>